<dbReference type="GO" id="GO:0005634">
    <property type="term" value="C:nucleus"/>
    <property type="evidence" value="ECO:0007669"/>
    <property type="project" value="UniProtKB-SubCell"/>
</dbReference>
<dbReference type="PANTHER" id="PTHR11945:SF388">
    <property type="entry name" value="OS08G0531900 PROTEIN"/>
    <property type="match status" value="1"/>
</dbReference>
<keyword evidence="4" id="KW-0804">Transcription</keyword>
<dbReference type="GO" id="GO:0000978">
    <property type="term" value="F:RNA polymerase II cis-regulatory region sequence-specific DNA binding"/>
    <property type="evidence" value="ECO:0007669"/>
    <property type="project" value="TreeGrafter"/>
</dbReference>
<accession>A0AAD8RXL4</accession>
<keyword evidence="6" id="KW-0175">Coiled coil</keyword>
<gene>
    <name evidence="8" type="ORF">QYE76_059684</name>
</gene>
<dbReference type="PROSITE" id="PS50066">
    <property type="entry name" value="MADS_BOX_2"/>
    <property type="match status" value="1"/>
</dbReference>
<feature type="coiled-coil region" evidence="6">
    <location>
        <begin position="96"/>
        <end position="123"/>
    </location>
</feature>
<feature type="domain" description="MADS-box" evidence="7">
    <location>
        <begin position="10"/>
        <end position="71"/>
    </location>
</feature>
<sequence>MVPRMQRGGTGRKRIDTARLIQNPAARQVAFSKRRNTLFNMAGDLSALCGVQTAVVVFSSSARGNCYAFGSPSVDAVLRRLDGVALPAVGEEEEDAATLMALRTELEDTKARVEAEKARTKAVEAGVKRAMEAARTQHWWEADVNAVGAAELPEFEAALCRLRDAVLRHADSMHAADQNGASVLDTTGRVDDALHADHTLYLNN</sequence>
<evidence type="ECO:0000313" key="8">
    <source>
        <dbReference type="EMBL" id="KAK1641879.1"/>
    </source>
</evidence>
<dbReference type="SUPFAM" id="SSF55455">
    <property type="entry name" value="SRF-like"/>
    <property type="match status" value="1"/>
</dbReference>
<dbReference type="GO" id="GO:0046983">
    <property type="term" value="F:protein dimerization activity"/>
    <property type="evidence" value="ECO:0007669"/>
    <property type="project" value="InterPro"/>
</dbReference>
<dbReference type="GO" id="GO:0000981">
    <property type="term" value="F:DNA-binding transcription factor activity, RNA polymerase II-specific"/>
    <property type="evidence" value="ECO:0007669"/>
    <property type="project" value="TreeGrafter"/>
</dbReference>
<evidence type="ECO:0000256" key="5">
    <source>
        <dbReference type="ARBA" id="ARBA00023242"/>
    </source>
</evidence>
<dbReference type="PANTHER" id="PTHR11945">
    <property type="entry name" value="MADS BOX PROTEIN"/>
    <property type="match status" value="1"/>
</dbReference>
<keyword evidence="9" id="KW-1185">Reference proteome</keyword>
<reference evidence="8" key="1">
    <citation type="submission" date="2023-07" db="EMBL/GenBank/DDBJ databases">
        <title>A chromosome-level genome assembly of Lolium multiflorum.</title>
        <authorList>
            <person name="Chen Y."/>
            <person name="Copetti D."/>
            <person name="Kolliker R."/>
            <person name="Studer B."/>
        </authorList>
    </citation>
    <scope>NUCLEOTIDE SEQUENCE</scope>
    <source>
        <strain evidence="8">02402/16</strain>
        <tissue evidence="8">Leaf</tissue>
    </source>
</reference>
<dbReference type="EMBL" id="JAUUTY010000004">
    <property type="protein sequence ID" value="KAK1641879.1"/>
    <property type="molecule type" value="Genomic_DNA"/>
</dbReference>
<dbReference type="InterPro" id="IPR036879">
    <property type="entry name" value="TF_MADSbox_sf"/>
</dbReference>
<evidence type="ECO:0000256" key="2">
    <source>
        <dbReference type="ARBA" id="ARBA00023015"/>
    </source>
</evidence>
<dbReference type="PRINTS" id="PR00404">
    <property type="entry name" value="MADSDOMAIN"/>
</dbReference>
<protein>
    <recommendedName>
        <fullName evidence="7">MADS-box domain-containing protein</fullName>
    </recommendedName>
</protein>
<dbReference type="SMART" id="SM00432">
    <property type="entry name" value="MADS"/>
    <property type="match status" value="1"/>
</dbReference>
<comment type="subcellular location">
    <subcellularLocation>
        <location evidence="1">Nucleus</location>
    </subcellularLocation>
</comment>
<dbReference type="AlphaFoldDB" id="A0AAD8RXL4"/>
<organism evidence="8 9">
    <name type="scientific">Lolium multiflorum</name>
    <name type="common">Italian ryegrass</name>
    <name type="synonym">Lolium perenne subsp. multiflorum</name>
    <dbReference type="NCBI Taxonomy" id="4521"/>
    <lineage>
        <taxon>Eukaryota</taxon>
        <taxon>Viridiplantae</taxon>
        <taxon>Streptophyta</taxon>
        <taxon>Embryophyta</taxon>
        <taxon>Tracheophyta</taxon>
        <taxon>Spermatophyta</taxon>
        <taxon>Magnoliopsida</taxon>
        <taxon>Liliopsida</taxon>
        <taxon>Poales</taxon>
        <taxon>Poaceae</taxon>
        <taxon>BOP clade</taxon>
        <taxon>Pooideae</taxon>
        <taxon>Poodae</taxon>
        <taxon>Poeae</taxon>
        <taxon>Poeae Chloroplast Group 2 (Poeae type)</taxon>
        <taxon>Loliodinae</taxon>
        <taxon>Loliinae</taxon>
        <taxon>Lolium</taxon>
    </lineage>
</organism>
<evidence type="ECO:0000256" key="6">
    <source>
        <dbReference type="SAM" id="Coils"/>
    </source>
</evidence>
<keyword evidence="2" id="KW-0805">Transcription regulation</keyword>
<proteinExistence type="predicted"/>
<evidence type="ECO:0000256" key="4">
    <source>
        <dbReference type="ARBA" id="ARBA00023163"/>
    </source>
</evidence>
<evidence type="ECO:0000256" key="1">
    <source>
        <dbReference type="ARBA" id="ARBA00004123"/>
    </source>
</evidence>
<dbReference type="Pfam" id="PF00319">
    <property type="entry name" value="SRF-TF"/>
    <property type="match status" value="1"/>
</dbReference>
<keyword evidence="5" id="KW-0539">Nucleus</keyword>
<dbReference type="InterPro" id="IPR002100">
    <property type="entry name" value="TF_MADSbox"/>
</dbReference>
<evidence type="ECO:0000313" key="9">
    <source>
        <dbReference type="Proteomes" id="UP001231189"/>
    </source>
</evidence>
<dbReference type="Gene3D" id="3.40.1810.10">
    <property type="entry name" value="Transcription factor, MADS-box"/>
    <property type="match status" value="1"/>
</dbReference>
<comment type="caution">
    <text evidence="8">The sequence shown here is derived from an EMBL/GenBank/DDBJ whole genome shotgun (WGS) entry which is preliminary data.</text>
</comment>
<dbReference type="Proteomes" id="UP001231189">
    <property type="component" value="Unassembled WGS sequence"/>
</dbReference>
<evidence type="ECO:0000256" key="3">
    <source>
        <dbReference type="ARBA" id="ARBA00023125"/>
    </source>
</evidence>
<name>A0AAD8RXL4_LOLMU</name>
<keyword evidence="3" id="KW-0238">DNA-binding</keyword>
<evidence type="ECO:0000259" key="7">
    <source>
        <dbReference type="PROSITE" id="PS50066"/>
    </source>
</evidence>